<name>A0A7X6LB98_9NOCA</name>
<proteinExistence type="predicted"/>
<dbReference type="Proteomes" id="UP000540698">
    <property type="component" value="Unassembled WGS sequence"/>
</dbReference>
<protein>
    <submittedName>
        <fullName evidence="1">Uncharacterized protein</fullName>
    </submittedName>
</protein>
<sequence length="740" mass="83089">MSGSDVAAGAYAWFRRAVDEIDPQIWESWWISLERRVNDGTDVMWHEPWPHDYWVAQGVRYSVIGFAMQTWSQRGPLDDWPLLEAEPPGLVPVGLGRTSNSAALDDVLTGAEPLADRRAECLTRLIPILREEPGAAGQPSQRLLQAEFVRAWLSSITGSALTGLIFAETTDADLLYRATLQRLEQVLDIVEWTDQPQIDLARAVEAWYAAEWRDQQPNLVPTQQGQPIWWQDHWYWLGRTWEHDALREAIHLVAELLVCPPLVAAVGFVATRDDPVNALGLCVLRRYALGLRALAWLEEAISHPWQDVRLADVVLYAFGAVAAWWPRPSLAISHRSGDVKPTLMTLGLWGAAHVSIDAVTVPAGETNTAMVWRLFAAAPAIVRVRSDRYAASLWCRREAELTQYLRDRSDFLRGRVVADLTVSSLSAVDQEFAARQLLSVRSGRRTPDFPPNTIVLDVPSLPRVLIDVFAAVSTLRLLIGLLGDVDAVNRIADDLFTDQLITLPSPTNHPLGWAMHRAAFRALPQYGRKHRRSPVRLSRDYPRSEFALDSAEVVDRVPDLSRRQNADTDLLAALEWNREIRRWFSNSWNSQRVVIDCRPLDARAFAEDPGHAIKRGMLQLRTEAIVFLTQHADQAADTWPTIRDVDLPILTVYLPDQLRWLGQAFMLPTWIAAYCSLPTLEFAPSLVDAMFTALADQFAANPDLPAPQHYSDVFAVDAGPGSPLYETLELARELDEEPPS</sequence>
<evidence type="ECO:0000313" key="1">
    <source>
        <dbReference type="EMBL" id="NKY31326.1"/>
    </source>
</evidence>
<comment type="caution">
    <text evidence="1">The sequence shown here is derived from an EMBL/GenBank/DDBJ whole genome shotgun (WGS) entry which is preliminary data.</text>
</comment>
<organism evidence="1 2">
    <name type="scientific">Nocardia gamkensis</name>
    <dbReference type="NCBI Taxonomy" id="352869"/>
    <lineage>
        <taxon>Bacteria</taxon>
        <taxon>Bacillati</taxon>
        <taxon>Actinomycetota</taxon>
        <taxon>Actinomycetes</taxon>
        <taxon>Mycobacteriales</taxon>
        <taxon>Nocardiaceae</taxon>
        <taxon>Nocardia</taxon>
    </lineage>
</organism>
<gene>
    <name evidence="1" type="ORF">HGB38_34810</name>
</gene>
<reference evidence="1 2" key="1">
    <citation type="submission" date="2020-04" db="EMBL/GenBank/DDBJ databases">
        <title>MicrobeNet Type strains.</title>
        <authorList>
            <person name="Nicholson A.C."/>
        </authorList>
    </citation>
    <scope>NUCLEOTIDE SEQUENCE [LARGE SCALE GENOMIC DNA]</scope>
    <source>
        <strain evidence="1 2">DSM 44956</strain>
    </source>
</reference>
<dbReference type="RefSeq" id="WP_062977629.1">
    <property type="nucleotide sequence ID" value="NZ_JAAXOS010000030.1"/>
</dbReference>
<dbReference type="AlphaFoldDB" id="A0A7X6LB98"/>
<dbReference type="EMBL" id="JAAXOS010000030">
    <property type="protein sequence ID" value="NKY31326.1"/>
    <property type="molecule type" value="Genomic_DNA"/>
</dbReference>
<accession>A0A7X6LB98</accession>
<evidence type="ECO:0000313" key="2">
    <source>
        <dbReference type="Proteomes" id="UP000540698"/>
    </source>
</evidence>
<keyword evidence="2" id="KW-1185">Reference proteome</keyword>